<dbReference type="SUPFAM" id="SSF56784">
    <property type="entry name" value="HAD-like"/>
    <property type="match status" value="1"/>
</dbReference>
<reference evidence="1 2" key="1">
    <citation type="submission" date="2019-07" db="EMBL/GenBank/DDBJ databases">
        <title>Genome assembly of two rare yeast pathogens: Diutina rugosa and Trichomonascus ciferrii.</title>
        <authorList>
            <person name="Mixao V."/>
            <person name="Saus E."/>
            <person name="Hansen A."/>
            <person name="Lass-Flor C."/>
            <person name="Gabaldon T."/>
        </authorList>
    </citation>
    <scope>NUCLEOTIDE SEQUENCE [LARGE SCALE GENOMIC DNA]</scope>
    <source>
        <strain evidence="1 2">CBS 613</strain>
    </source>
</reference>
<dbReference type="InterPro" id="IPR023214">
    <property type="entry name" value="HAD_sf"/>
</dbReference>
<dbReference type="InterPro" id="IPR036412">
    <property type="entry name" value="HAD-like_sf"/>
</dbReference>
<dbReference type="RefSeq" id="XP_034014449.1">
    <property type="nucleotide sequence ID" value="XM_034159068.1"/>
</dbReference>
<dbReference type="GeneID" id="54779435"/>
<dbReference type="InterPro" id="IPR010036">
    <property type="entry name" value="MDP_1_eu_arc"/>
</dbReference>
<dbReference type="Proteomes" id="UP000449547">
    <property type="component" value="Unassembled WGS sequence"/>
</dbReference>
<evidence type="ECO:0000313" key="2">
    <source>
        <dbReference type="Proteomes" id="UP000449547"/>
    </source>
</evidence>
<evidence type="ECO:0008006" key="3">
    <source>
        <dbReference type="Google" id="ProtNLM"/>
    </source>
</evidence>
<organism evidence="1 2">
    <name type="scientific">Diutina rugosa</name>
    <name type="common">Yeast</name>
    <name type="synonym">Candida rugosa</name>
    <dbReference type="NCBI Taxonomy" id="5481"/>
    <lineage>
        <taxon>Eukaryota</taxon>
        <taxon>Fungi</taxon>
        <taxon>Dikarya</taxon>
        <taxon>Ascomycota</taxon>
        <taxon>Saccharomycotina</taxon>
        <taxon>Pichiomycetes</taxon>
        <taxon>Debaryomycetaceae</taxon>
        <taxon>Diutina</taxon>
    </lineage>
</organism>
<dbReference type="InterPro" id="IPR010033">
    <property type="entry name" value="HAD_SF_ppase_IIIC"/>
</dbReference>
<dbReference type="VEuPathDB" id="FungiDB:DIURU_000782"/>
<comment type="caution">
    <text evidence="1">The sequence shown here is derived from an EMBL/GenBank/DDBJ whole genome shotgun (WGS) entry which is preliminary data.</text>
</comment>
<gene>
    <name evidence="1" type="ORF">DIURU_000782</name>
</gene>
<dbReference type="OMA" id="GVWAWRK"/>
<evidence type="ECO:0000313" key="1">
    <source>
        <dbReference type="EMBL" id="KAA8907098.1"/>
    </source>
</evidence>
<dbReference type="AlphaFoldDB" id="A0A642UWS3"/>
<dbReference type="EMBL" id="SWFT01000027">
    <property type="protein sequence ID" value="KAA8907098.1"/>
    <property type="molecule type" value="Genomic_DNA"/>
</dbReference>
<dbReference type="PANTHER" id="PTHR17901">
    <property type="entry name" value="MAGNESIUM-DEPENDENT PHOSPHATASE 1 MDP1"/>
    <property type="match status" value="1"/>
</dbReference>
<dbReference type="SFLD" id="SFLDG01131">
    <property type="entry name" value="C1.5.2:_MDP_Like"/>
    <property type="match status" value="1"/>
</dbReference>
<dbReference type="NCBIfam" id="TIGR01685">
    <property type="entry name" value="MDP-1"/>
    <property type="match status" value="1"/>
</dbReference>
<protein>
    <recommendedName>
        <fullName evidence="3">Magnesium-dependent phosphatase-1</fullName>
    </recommendedName>
</protein>
<proteinExistence type="predicted"/>
<dbReference type="PANTHER" id="PTHR17901:SF14">
    <property type="entry name" value="MAGNESIUM-DEPENDENT PHOSPHATASE 1"/>
    <property type="match status" value="1"/>
</dbReference>
<dbReference type="Pfam" id="PF12689">
    <property type="entry name" value="Acid_PPase"/>
    <property type="match status" value="1"/>
</dbReference>
<keyword evidence="2" id="KW-1185">Reference proteome</keyword>
<dbReference type="OrthoDB" id="2865258at2759"/>
<dbReference type="Gene3D" id="3.40.50.1000">
    <property type="entry name" value="HAD superfamily/HAD-like"/>
    <property type="match status" value="1"/>
</dbReference>
<accession>A0A642UWS3</accession>
<sequence length="163" mass="18523">MLTVYVFDLDYTLWPCWCDTHVSPPFKKQSGNTVVDRYGYQLQLYPDVEDIIARLKDEGHILVAASRTMTPKVASKLLDLFTVKGKPLRSYFDSVQYGTGSKKKHIKQAAKEVGFEDALAKGEVALFDDESRNRDVEDINVHFVYCRDGLTNKVLAAAQRERS</sequence>
<dbReference type="SFLD" id="SFLDS00003">
    <property type="entry name" value="Haloacid_Dehalogenase"/>
    <property type="match status" value="1"/>
</dbReference>
<dbReference type="NCBIfam" id="TIGR01681">
    <property type="entry name" value="HAD-SF-IIIC"/>
    <property type="match status" value="1"/>
</dbReference>
<dbReference type="GO" id="GO:0003993">
    <property type="term" value="F:acid phosphatase activity"/>
    <property type="evidence" value="ECO:0007669"/>
    <property type="project" value="TreeGrafter"/>
</dbReference>
<dbReference type="SFLD" id="SFLDG01129">
    <property type="entry name" value="C1.5:_HAD__Beta-PGM__Phosphata"/>
    <property type="match status" value="1"/>
</dbReference>
<name>A0A642UWS3_DIURU</name>